<feature type="transmembrane region" description="Helical" evidence="8">
    <location>
        <begin position="225"/>
        <end position="242"/>
    </location>
</feature>
<feature type="transmembrane region" description="Helical" evidence="8">
    <location>
        <begin position="7"/>
        <end position="25"/>
    </location>
</feature>
<feature type="transmembrane region" description="Helical" evidence="8">
    <location>
        <begin position="151"/>
        <end position="170"/>
    </location>
</feature>
<evidence type="ECO:0000313" key="12">
    <source>
        <dbReference type="Proteomes" id="UP000093159"/>
    </source>
</evidence>
<dbReference type="GO" id="GO:0015528">
    <property type="term" value="F:lactose:proton symporter activity"/>
    <property type="evidence" value="ECO:0007669"/>
    <property type="project" value="TreeGrafter"/>
</dbReference>
<evidence type="ECO:0000256" key="8">
    <source>
        <dbReference type="SAM" id="Phobius"/>
    </source>
</evidence>
<sequence>MLFFNISAFYFFYFAAVGVYVIFLPKVLNDIGYSAFDIGIILAVAPLMKFLMPFLFLKHISLNKHMFKKALFLTVFSVSLFYITIENYYLFMLNNAILAACLSLILPYLEVTTVTLLGRDKYGKARLFGSIGFALIALVLAKVLSAPFVALHYYLAIVVLVVVFALLLLKNDFEDKLNPISDEVFSFLKHFAFWASIFFMQVSFGGFYNFFTIYELEHGLSLETISYLWAFGVLCEILMLYFQAPILKNNLLSIIKFCVGVTALRWLLLYLYPDSLEIVFFTQAIHAFSFALFHSAVVIYLYSLYDNKKLAQQFMFGVGYGLGGFIGALVSGATYGKYLFLYSAIFALLSFVAICFVKKNQYLQNN</sequence>
<feature type="transmembrane region" description="Helical" evidence="8">
    <location>
        <begin position="278"/>
        <end position="302"/>
    </location>
</feature>
<dbReference type="AlphaFoldDB" id="A0A1C0AXU8"/>
<protein>
    <submittedName>
        <fullName evidence="10">3-phenylpropionic acid transporter</fullName>
    </submittedName>
    <submittedName>
        <fullName evidence="11">Putative major facilitator superfamily transporter</fullName>
    </submittedName>
</protein>
<dbReference type="EMBL" id="CP036246">
    <property type="protein sequence ID" value="QEP41577.1"/>
    <property type="molecule type" value="Genomic_DNA"/>
</dbReference>
<dbReference type="PANTHER" id="PTHR23522:SF10">
    <property type="entry name" value="3-PHENYLPROPIONIC ACID TRANSPORTER-RELATED"/>
    <property type="match status" value="1"/>
</dbReference>
<dbReference type="SUPFAM" id="SSF103473">
    <property type="entry name" value="MFS general substrate transporter"/>
    <property type="match status" value="1"/>
</dbReference>
<keyword evidence="7 8" id="KW-0472">Membrane</keyword>
<accession>A0A1C0AXU8</accession>
<dbReference type="EMBL" id="LDIR01000002">
    <property type="protein sequence ID" value="OCL91804.1"/>
    <property type="molecule type" value="Genomic_DNA"/>
</dbReference>
<feature type="transmembrane region" description="Helical" evidence="8">
    <location>
        <begin position="339"/>
        <end position="357"/>
    </location>
</feature>
<dbReference type="InterPro" id="IPR036259">
    <property type="entry name" value="MFS_trans_sf"/>
</dbReference>
<evidence type="ECO:0000256" key="1">
    <source>
        <dbReference type="ARBA" id="ARBA00004429"/>
    </source>
</evidence>
<reference evidence="11 13" key="2">
    <citation type="submission" date="2019-09" db="EMBL/GenBank/DDBJ databases">
        <title>Complete genome sequencing of four Arcobacter species reveals a diverse suite of mobile elements.</title>
        <authorList>
            <person name="Miller W.G."/>
            <person name="Yee E."/>
            <person name="Bono J.L."/>
        </authorList>
    </citation>
    <scope>NUCLEOTIDE SEQUENCE [LARGE SCALE GENOMIC DNA]</scope>
    <source>
        <strain evidence="11 13">CCUG 56899</strain>
    </source>
</reference>
<dbReference type="PIRSF" id="PIRSF004925">
    <property type="entry name" value="HcaT"/>
    <property type="match status" value="1"/>
</dbReference>
<feature type="transmembrane region" description="Helical" evidence="8">
    <location>
        <begin position="96"/>
        <end position="118"/>
    </location>
</feature>
<dbReference type="InterPro" id="IPR024989">
    <property type="entry name" value="MFS_assoc_dom"/>
</dbReference>
<evidence type="ECO:0000256" key="3">
    <source>
        <dbReference type="ARBA" id="ARBA00022475"/>
    </source>
</evidence>
<dbReference type="OrthoDB" id="9150135at2"/>
<evidence type="ECO:0000313" key="10">
    <source>
        <dbReference type="EMBL" id="OCL91804.1"/>
    </source>
</evidence>
<evidence type="ECO:0000256" key="6">
    <source>
        <dbReference type="ARBA" id="ARBA00022989"/>
    </source>
</evidence>
<reference evidence="11 13" key="3">
    <citation type="submission" date="2019-09" db="EMBL/GenBank/DDBJ databases">
        <title>Taxonomic note: a critical rebuttal of the proposed division of the genus Arcobacter into six genera, emended descriptions of Arcobacter anaerophilus and the genus Arcobacter, and an assessment of genus-level boundaries for Epsilonproteobacteria using in silico genomic comparator tools.</title>
        <authorList>
            <person name="On S.L.W."/>
            <person name="Miller W.G."/>
            <person name="Biggs P."/>
            <person name="Cornelius A."/>
            <person name="Vandamme P."/>
        </authorList>
    </citation>
    <scope>NUCLEOTIDE SEQUENCE [LARGE SCALE GENOMIC DNA]</scope>
    <source>
        <strain evidence="11 13">CCUG 56899</strain>
    </source>
</reference>
<dbReference type="Proteomes" id="UP000093159">
    <property type="component" value="Unassembled WGS sequence"/>
</dbReference>
<dbReference type="GO" id="GO:0030395">
    <property type="term" value="F:lactose binding"/>
    <property type="evidence" value="ECO:0007669"/>
    <property type="project" value="TreeGrafter"/>
</dbReference>
<keyword evidence="6 8" id="KW-1133">Transmembrane helix</keyword>
<evidence type="ECO:0000256" key="5">
    <source>
        <dbReference type="ARBA" id="ARBA00022692"/>
    </source>
</evidence>
<name>A0A1C0AXU8_9BACT</name>
<gene>
    <name evidence="10" type="primary">hcaT</name>
    <name evidence="10" type="ORF">AAX28_01550</name>
    <name evidence="11" type="ORF">APORC_2027</name>
</gene>
<organism evidence="11 13">
    <name type="scientific">Arcobacter porcinus</name>
    <dbReference type="NCBI Taxonomy" id="1935204"/>
    <lineage>
        <taxon>Bacteria</taxon>
        <taxon>Pseudomonadati</taxon>
        <taxon>Campylobacterota</taxon>
        <taxon>Epsilonproteobacteria</taxon>
        <taxon>Campylobacterales</taxon>
        <taxon>Arcobacteraceae</taxon>
        <taxon>Arcobacter</taxon>
    </lineage>
</organism>
<reference evidence="10 12" key="1">
    <citation type="submission" date="2015-05" db="EMBL/GenBank/DDBJ databases">
        <authorList>
            <person name="Rovetto F."/>
            <person name="Cocolin L."/>
            <person name="Illeghems K."/>
            <person name="Van Nieuwerburgh F."/>
            <person name="Houf K."/>
        </authorList>
    </citation>
    <scope>NUCLEOTIDE SEQUENCE [LARGE SCALE GENOMIC DNA]</scope>
    <source>
        <strain evidence="10 12">117434</strain>
    </source>
</reference>
<evidence type="ECO:0000313" key="13">
    <source>
        <dbReference type="Proteomes" id="UP000322644"/>
    </source>
</evidence>
<feature type="domain" description="Major facilitator superfamily associated" evidence="9">
    <location>
        <begin position="5"/>
        <end position="336"/>
    </location>
</feature>
<dbReference type="GO" id="GO:0005886">
    <property type="term" value="C:plasma membrane"/>
    <property type="evidence" value="ECO:0007669"/>
    <property type="project" value="UniProtKB-SubCell"/>
</dbReference>
<dbReference type="Gene3D" id="1.20.1250.20">
    <property type="entry name" value="MFS general substrate transporter like domains"/>
    <property type="match status" value="2"/>
</dbReference>
<dbReference type="Pfam" id="PF12832">
    <property type="entry name" value="MFS_1_like"/>
    <property type="match status" value="1"/>
</dbReference>
<evidence type="ECO:0000256" key="2">
    <source>
        <dbReference type="ARBA" id="ARBA00022448"/>
    </source>
</evidence>
<proteinExistence type="predicted"/>
<dbReference type="KEGG" id="apoc:APORC_2027"/>
<dbReference type="InterPro" id="IPR026032">
    <property type="entry name" value="HcaT-like"/>
</dbReference>
<evidence type="ECO:0000256" key="7">
    <source>
        <dbReference type="ARBA" id="ARBA00023136"/>
    </source>
</evidence>
<keyword evidence="3" id="KW-1003">Cell membrane</keyword>
<feature type="transmembrane region" description="Helical" evidence="8">
    <location>
        <begin position="314"/>
        <end position="333"/>
    </location>
</feature>
<dbReference type="RefSeq" id="WP_066176431.1">
    <property type="nucleotide sequence ID" value="NZ_CP036246.2"/>
</dbReference>
<keyword evidence="2" id="KW-0813">Transport</keyword>
<feature type="transmembrane region" description="Helical" evidence="8">
    <location>
        <begin position="191"/>
        <end position="213"/>
    </location>
</feature>
<evidence type="ECO:0000313" key="11">
    <source>
        <dbReference type="EMBL" id="QEP41577.1"/>
    </source>
</evidence>
<feature type="transmembrane region" description="Helical" evidence="8">
    <location>
        <begin position="69"/>
        <end position="90"/>
    </location>
</feature>
<feature type="transmembrane region" description="Helical" evidence="8">
    <location>
        <begin position="125"/>
        <end position="145"/>
    </location>
</feature>
<comment type="subcellular location">
    <subcellularLocation>
        <location evidence="1">Cell inner membrane</location>
        <topology evidence="1">Multi-pass membrane protein</topology>
    </subcellularLocation>
</comment>
<feature type="transmembrane region" description="Helical" evidence="8">
    <location>
        <begin position="254"/>
        <end position="272"/>
    </location>
</feature>
<dbReference type="PANTHER" id="PTHR23522">
    <property type="entry name" value="BLL5896 PROTEIN"/>
    <property type="match status" value="1"/>
</dbReference>
<evidence type="ECO:0000256" key="4">
    <source>
        <dbReference type="ARBA" id="ARBA00022519"/>
    </source>
</evidence>
<dbReference type="Proteomes" id="UP000322644">
    <property type="component" value="Chromosome"/>
</dbReference>
<evidence type="ECO:0000259" key="9">
    <source>
        <dbReference type="Pfam" id="PF12832"/>
    </source>
</evidence>
<feature type="transmembrane region" description="Helical" evidence="8">
    <location>
        <begin position="31"/>
        <end position="57"/>
    </location>
</feature>
<keyword evidence="12" id="KW-1185">Reference proteome</keyword>
<keyword evidence="4" id="KW-0997">Cell inner membrane</keyword>
<keyword evidence="5 8" id="KW-0812">Transmembrane</keyword>